<reference evidence="2 3" key="1">
    <citation type="journal article" date="2010" name="Science">
        <title>Genomic analysis of organismal complexity in the multicellular green alga Volvox carteri.</title>
        <authorList>
            <person name="Prochnik S.E."/>
            <person name="Umen J."/>
            <person name="Nedelcu A.M."/>
            <person name="Hallmann A."/>
            <person name="Miller S.M."/>
            <person name="Nishii I."/>
            <person name="Ferris P."/>
            <person name="Kuo A."/>
            <person name="Mitros T."/>
            <person name="Fritz-Laylin L.K."/>
            <person name="Hellsten U."/>
            <person name="Chapman J."/>
            <person name="Simakov O."/>
            <person name="Rensing S.A."/>
            <person name="Terry A."/>
            <person name="Pangilinan J."/>
            <person name="Kapitonov V."/>
            <person name="Jurka J."/>
            <person name="Salamov A."/>
            <person name="Shapiro H."/>
            <person name="Schmutz J."/>
            <person name="Grimwood J."/>
            <person name="Lindquist E."/>
            <person name="Lucas S."/>
            <person name="Grigoriev I.V."/>
            <person name="Schmitt R."/>
            <person name="Kirk D."/>
            <person name="Rokhsar D.S."/>
        </authorList>
    </citation>
    <scope>NUCLEOTIDE SEQUENCE [LARGE SCALE GENOMIC DNA]</scope>
    <source>
        <strain evidence="3">f. Nagariensis / Eve</strain>
    </source>
</reference>
<feature type="compositionally biased region" description="Basic residues" evidence="1">
    <location>
        <begin position="148"/>
        <end position="159"/>
    </location>
</feature>
<dbReference type="Proteomes" id="UP000001058">
    <property type="component" value="Unassembled WGS sequence"/>
</dbReference>
<protein>
    <submittedName>
        <fullName evidence="2">Uncharacterized protein</fullName>
    </submittedName>
</protein>
<evidence type="ECO:0000313" key="2">
    <source>
        <dbReference type="EMBL" id="EFJ45178.1"/>
    </source>
</evidence>
<organism evidence="3">
    <name type="scientific">Volvox carteri f. nagariensis</name>
    <dbReference type="NCBI Taxonomy" id="3068"/>
    <lineage>
        <taxon>Eukaryota</taxon>
        <taxon>Viridiplantae</taxon>
        <taxon>Chlorophyta</taxon>
        <taxon>core chlorophytes</taxon>
        <taxon>Chlorophyceae</taxon>
        <taxon>CS clade</taxon>
        <taxon>Chlamydomonadales</taxon>
        <taxon>Volvocaceae</taxon>
        <taxon>Volvox</taxon>
    </lineage>
</organism>
<dbReference type="KEGG" id="vcn:VOLCADRAFT_106129"/>
<feature type="region of interest" description="Disordered" evidence="1">
    <location>
        <begin position="127"/>
        <end position="159"/>
    </location>
</feature>
<keyword evidence="3" id="KW-1185">Reference proteome</keyword>
<feature type="compositionally biased region" description="Polar residues" evidence="1">
    <location>
        <begin position="128"/>
        <end position="147"/>
    </location>
</feature>
<accession>D8U5A3</accession>
<sequence>MYAAAKPDQKLLNDGWEAVAPLHLSPSAVIEIISIILACHKPVTLPNLSVGNLSLRYLGAQWRTDSRAEYRGATGWTRAVSPFGFEEAETTLVRTMPLRKKMGTKSGKIAYIFSYCFQNPIKICPRRQPSSSARQILSRTDTAPNSSHAHRRQYLQPHH</sequence>
<name>D8U5A3_VOLCA</name>
<dbReference type="RefSeq" id="XP_002953854.1">
    <property type="nucleotide sequence ID" value="XM_002953808.1"/>
</dbReference>
<proteinExistence type="predicted"/>
<evidence type="ECO:0000313" key="3">
    <source>
        <dbReference type="Proteomes" id="UP000001058"/>
    </source>
</evidence>
<dbReference type="InParanoid" id="D8U5A3"/>
<dbReference type="GeneID" id="9616582"/>
<gene>
    <name evidence="2" type="ORF">VOLCADRAFT_106129</name>
</gene>
<dbReference type="AlphaFoldDB" id="D8U5A3"/>
<dbReference type="EMBL" id="GL378359">
    <property type="protein sequence ID" value="EFJ45178.1"/>
    <property type="molecule type" value="Genomic_DNA"/>
</dbReference>
<evidence type="ECO:0000256" key="1">
    <source>
        <dbReference type="SAM" id="MobiDB-lite"/>
    </source>
</evidence>